<proteinExistence type="predicted"/>
<dbReference type="RefSeq" id="WP_254417737.1">
    <property type="nucleotide sequence ID" value="NZ_BAAAJB010000035.1"/>
</dbReference>
<dbReference type="EMBL" id="CP099837">
    <property type="protein sequence ID" value="USY18335.1"/>
    <property type="molecule type" value="Genomic_DNA"/>
</dbReference>
<evidence type="ECO:0000256" key="1">
    <source>
        <dbReference type="ARBA" id="ARBA00022741"/>
    </source>
</evidence>
<dbReference type="PROSITE" id="PS50043">
    <property type="entry name" value="HTH_LUXR_2"/>
    <property type="match status" value="1"/>
</dbReference>
<dbReference type="PROSITE" id="PS00622">
    <property type="entry name" value="HTH_LUXR_1"/>
    <property type="match status" value="1"/>
</dbReference>
<protein>
    <submittedName>
        <fullName evidence="4">LuxR C-terminal-related transcriptional regulator</fullName>
    </submittedName>
</protein>
<feature type="domain" description="HTH luxR-type" evidence="3">
    <location>
        <begin position="920"/>
        <end position="985"/>
    </location>
</feature>
<dbReference type="Pfam" id="PF13191">
    <property type="entry name" value="AAA_16"/>
    <property type="match status" value="1"/>
</dbReference>
<dbReference type="PRINTS" id="PR00038">
    <property type="entry name" value="HTHLUXR"/>
</dbReference>
<dbReference type="PANTHER" id="PTHR16305">
    <property type="entry name" value="TESTICULAR SOLUBLE ADENYLYL CYCLASE"/>
    <property type="match status" value="1"/>
</dbReference>
<organism evidence="4 5">
    <name type="scientific">Nocardiopsis exhalans</name>
    <dbReference type="NCBI Taxonomy" id="163604"/>
    <lineage>
        <taxon>Bacteria</taxon>
        <taxon>Bacillati</taxon>
        <taxon>Actinomycetota</taxon>
        <taxon>Actinomycetes</taxon>
        <taxon>Streptosporangiales</taxon>
        <taxon>Nocardiopsidaceae</taxon>
        <taxon>Nocardiopsis</taxon>
    </lineage>
</organism>
<dbReference type="InterPro" id="IPR016032">
    <property type="entry name" value="Sig_transdc_resp-reg_C-effctor"/>
</dbReference>
<evidence type="ECO:0000313" key="5">
    <source>
        <dbReference type="Proteomes" id="UP001055940"/>
    </source>
</evidence>
<dbReference type="InterPro" id="IPR027417">
    <property type="entry name" value="P-loop_NTPase"/>
</dbReference>
<dbReference type="SUPFAM" id="SSF52540">
    <property type="entry name" value="P-loop containing nucleoside triphosphate hydrolases"/>
    <property type="match status" value="1"/>
</dbReference>
<evidence type="ECO:0000313" key="4">
    <source>
        <dbReference type="EMBL" id="USY18335.1"/>
    </source>
</evidence>
<sequence>MQVHETSAVFVGRHTQLSLLAADARRTGPEGARAVLVCGGAGVGKSRLLDEHLRRVPDTPSAVGGCLELGAEGIPFAPFTALLRELVRSGGPTTDPTGDLGRLLPELGGAAGAADQGRARLFESVLTYLEERAAPEGLTLVIEDLHWADASTRDLLVFLLRNLGPAPIHLLISVRTDDLHRAHPLRRLLPEIERLPRVRRLDLEPLSRDEVGAQAMALRGGELDPADLDLLYERSGGNPLFVESFLAVDHDPAGAPLPDGPRDLLLAAVEPLPERSRRVLGLVATAGTRVRHTLLADVARRAGITEDALDSALRPAIDAQILRTTEDGYVFRHALLAEAVQSDLMPGERVRAHRRYAEALQKGVDRIPEGERAIQLAHHAHSAHDQPLALAAAWQAAEHASAVDAYPEHLALIERVLELWDQVPDAAERVGLPRDQVLVRASEVCLVAGSLRRAVSYATDGLDELGVTGVHDPRKGRPDDFERISRLRHARARALKEMGRDGALEDLGEAGLLLPPNHPDSPAIGATLAATFMMRGHHDQAARAARSTLRRARELGDRRSEADALITLGSLSSPADSEEGLVLFGEGIAMARETGHVPAEIRGMSNLSGYLKNLNRLEESAQVSLEGLRRCRELGLTRTQSGAFAYGLAVTRFSQGRFTESEELLSGIRDGGVTSARALTLRMHLDLYRWRPDAVRAAVEEFRRVLPERSSSPVEHLPVHMVLQQLALYEGRRIDAGRMVRDLLAKAVANGALATMVHGLYRSVLAWHTSIAALLAEEPGEEARELVERIRGLLAELPTTSGHADATPARMAADAWLSPDPRDALALFEAALAEVGPAGHVIVQAEYGLAAAHAALRAGDRDKAVKHVDGVHRLAVRHGMALFERETRVLRARHGLPDGEERVALTAGDSPVANSPAPAATALPLGLTRRELEVLTEVAKGLSNREIGQALFISAKTVSVHVTNLMGKLGVNNRTAAAAKGRELGVI</sequence>
<name>A0ABY5D623_9ACTN</name>
<dbReference type="Gene3D" id="1.10.10.10">
    <property type="entry name" value="Winged helix-like DNA-binding domain superfamily/Winged helix DNA-binding domain"/>
    <property type="match status" value="1"/>
</dbReference>
<dbReference type="SUPFAM" id="SSF48452">
    <property type="entry name" value="TPR-like"/>
    <property type="match status" value="1"/>
</dbReference>
<dbReference type="InterPro" id="IPR041664">
    <property type="entry name" value="AAA_16"/>
</dbReference>
<evidence type="ECO:0000259" key="3">
    <source>
        <dbReference type="PROSITE" id="PS50043"/>
    </source>
</evidence>
<dbReference type="SUPFAM" id="SSF46894">
    <property type="entry name" value="C-terminal effector domain of the bipartite response regulators"/>
    <property type="match status" value="1"/>
</dbReference>
<accession>A0ABY5D623</accession>
<dbReference type="SMART" id="SM00421">
    <property type="entry name" value="HTH_LUXR"/>
    <property type="match status" value="1"/>
</dbReference>
<dbReference type="Proteomes" id="UP001055940">
    <property type="component" value="Chromosome"/>
</dbReference>
<keyword evidence="2" id="KW-0067">ATP-binding</keyword>
<keyword evidence="1" id="KW-0547">Nucleotide-binding</keyword>
<dbReference type="PANTHER" id="PTHR16305:SF35">
    <property type="entry name" value="TRANSCRIPTIONAL ACTIVATOR DOMAIN"/>
    <property type="match status" value="1"/>
</dbReference>
<dbReference type="Gene3D" id="1.25.40.10">
    <property type="entry name" value="Tetratricopeptide repeat domain"/>
    <property type="match status" value="1"/>
</dbReference>
<dbReference type="InterPro" id="IPR036388">
    <property type="entry name" value="WH-like_DNA-bd_sf"/>
</dbReference>
<evidence type="ECO:0000256" key="2">
    <source>
        <dbReference type="ARBA" id="ARBA00022840"/>
    </source>
</evidence>
<keyword evidence="5" id="KW-1185">Reference proteome</keyword>
<dbReference type="Pfam" id="PF00196">
    <property type="entry name" value="GerE"/>
    <property type="match status" value="1"/>
</dbReference>
<gene>
    <name evidence="4" type="ORF">NE857_23890</name>
</gene>
<dbReference type="CDD" id="cd06170">
    <property type="entry name" value="LuxR_C_like"/>
    <property type="match status" value="1"/>
</dbReference>
<dbReference type="InterPro" id="IPR000792">
    <property type="entry name" value="Tscrpt_reg_LuxR_C"/>
</dbReference>
<dbReference type="InterPro" id="IPR011990">
    <property type="entry name" value="TPR-like_helical_dom_sf"/>
</dbReference>
<reference evidence="4" key="1">
    <citation type="submission" date="2022-06" db="EMBL/GenBank/DDBJ databases">
        <authorList>
            <person name="Ping M."/>
        </authorList>
    </citation>
    <scope>NUCLEOTIDE SEQUENCE</scope>
    <source>
        <strain evidence="4">JCM11759T</strain>
    </source>
</reference>